<proteinExistence type="predicted"/>
<dbReference type="AlphaFoldDB" id="A0A4Y7SVP9"/>
<evidence type="ECO:0000313" key="1">
    <source>
        <dbReference type="EMBL" id="TEB25943.1"/>
    </source>
</evidence>
<organism evidence="1 2">
    <name type="scientific">Coprinellus micaceus</name>
    <name type="common">Glistening ink-cap mushroom</name>
    <name type="synonym">Coprinus micaceus</name>
    <dbReference type="NCBI Taxonomy" id="71717"/>
    <lineage>
        <taxon>Eukaryota</taxon>
        <taxon>Fungi</taxon>
        <taxon>Dikarya</taxon>
        <taxon>Basidiomycota</taxon>
        <taxon>Agaricomycotina</taxon>
        <taxon>Agaricomycetes</taxon>
        <taxon>Agaricomycetidae</taxon>
        <taxon>Agaricales</taxon>
        <taxon>Agaricineae</taxon>
        <taxon>Psathyrellaceae</taxon>
        <taxon>Coprinellus</taxon>
    </lineage>
</organism>
<accession>A0A4Y7SVP9</accession>
<protein>
    <submittedName>
        <fullName evidence="1">Uncharacterized protein</fullName>
    </submittedName>
</protein>
<keyword evidence="2" id="KW-1185">Reference proteome</keyword>
<evidence type="ECO:0000313" key="2">
    <source>
        <dbReference type="Proteomes" id="UP000298030"/>
    </source>
</evidence>
<comment type="caution">
    <text evidence="1">The sequence shown here is derived from an EMBL/GenBank/DDBJ whole genome shotgun (WGS) entry which is preliminary data.</text>
</comment>
<sequence length="81" mass="9599">MFGCCIEEGEKFPYCPSSWSPPNPKNTRTKRNRYAWDLGGIAKQQRLSSRSQFPSQPVLYNRLRKNWSWHDEDGPCRHNQQ</sequence>
<name>A0A4Y7SVP9_COPMI</name>
<reference evidence="1 2" key="1">
    <citation type="journal article" date="2019" name="Nat. Ecol. Evol.">
        <title>Megaphylogeny resolves global patterns of mushroom evolution.</title>
        <authorList>
            <person name="Varga T."/>
            <person name="Krizsan K."/>
            <person name="Foldi C."/>
            <person name="Dima B."/>
            <person name="Sanchez-Garcia M."/>
            <person name="Sanchez-Ramirez S."/>
            <person name="Szollosi G.J."/>
            <person name="Szarkandi J.G."/>
            <person name="Papp V."/>
            <person name="Albert L."/>
            <person name="Andreopoulos W."/>
            <person name="Angelini C."/>
            <person name="Antonin V."/>
            <person name="Barry K.W."/>
            <person name="Bougher N.L."/>
            <person name="Buchanan P."/>
            <person name="Buyck B."/>
            <person name="Bense V."/>
            <person name="Catcheside P."/>
            <person name="Chovatia M."/>
            <person name="Cooper J."/>
            <person name="Damon W."/>
            <person name="Desjardin D."/>
            <person name="Finy P."/>
            <person name="Geml J."/>
            <person name="Haridas S."/>
            <person name="Hughes K."/>
            <person name="Justo A."/>
            <person name="Karasinski D."/>
            <person name="Kautmanova I."/>
            <person name="Kiss B."/>
            <person name="Kocsube S."/>
            <person name="Kotiranta H."/>
            <person name="LaButti K.M."/>
            <person name="Lechner B.E."/>
            <person name="Liimatainen K."/>
            <person name="Lipzen A."/>
            <person name="Lukacs Z."/>
            <person name="Mihaltcheva S."/>
            <person name="Morgado L.N."/>
            <person name="Niskanen T."/>
            <person name="Noordeloos M.E."/>
            <person name="Ohm R.A."/>
            <person name="Ortiz-Santana B."/>
            <person name="Ovrebo C."/>
            <person name="Racz N."/>
            <person name="Riley R."/>
            <person name="Savchenko A."/>
            <person name="Shiryaev A."/>
            <person name="Soop K."/>
            <person name="Spirin V."/>
            <person name="Szebenyi C."/>
            <person name="Tomsovsky M."/>
            <person name="Tulloss R.E."/>
            <person name="Uehling J."/>
            <person name="Grigoriev I.V."/>
            <person name="Vagvolgyi C."/>
            <person name="Papp T."/>
            <person name="Martin F.M."/>
            <person name="Miettinen O."/>
            <person name="Hibbett D.S."/>
            <person name="Nagy L.G."/>
        </authorList>
    </citation>
    <scope>NUCLEOTIDE SEQUENCE [LARGE SCALE GENOMIC DNA]</scope>
    <source>
        <strain evidence="1 2">FP101781</strain>
    </source>
</reference>
<dbReference type="Proteomes" id="UP000298030">
    <property type="component" value="Unassembled WGS sequence"/>
</dbReference>
<dbReference type="EMBL" id="QPFP01000052">
    <property type="protein sequence ID" value="TEB25943.1"/>
    <property type="molecule type" value="Genomic_DNA"/>
</dbReference>
<gene>
    <name evidence="1" type="ORF">FA13DRAFT_1737855</name>
</gene>